<name>A0AAV1C5H2_OLDCO</name>
<keyword evidence="2" id="KW-1185">Reference proteome</keyword>
<sequence length="283" mass="31190">MVVVKDRLVHELNDNSATLEFLVQDSEKLNGVDDKGKHQNLFAIEPGGMINSCFGKTISKSMLSVNDVLIEELTVDYEVFQEILIDNTVNVKVSEGDFVVLENVIKEPVGTTSLVIVVVNFGSHHSGERILDDCSVPLNDVFADMMSLVGKDGVIIVSNSVCEEREGYVYVVWNVLFNSFYIDPGAHSSVNSVKVKENFDKEATSCEDSVDLFSAFKGSNDMLVTCVDHVVNQSTVGESRLLLSGFKGETTNLKVNSDCRNHLVITSTCVKRENDKSCFGFHC</sequence>
<protein>
    <submittedName>
        <fullName evidence="1">OLC1v1025156C1</fullName>
    </submittedName>
</protein>
<evidence type="ECO:0000313" key="2">
    <source>
        <dbReference type="Proteomes" id="UP001161247"/>
    </source>
</evidence>
<dbReference type="EMBL" id="OX459118">
    <property type="protein sequence ID" value="CAI9090393.1"/>
    <property type="molecule type" value="Genomic_DNA"/>
</dbReference>
<proteinExistence type="predicted"/>
<organism evidence="1 2">
    <name type="scientific">Oldenlandia corymbosa var. corymbosa</name>
    <dbReference type="NCBI Taxonomy" id="529605"/>
    <lineage>
        <taxon>Eukaryota</taxon>
        <taxon>Viridiplantae</taxon>
        <taxon>Streptophyta</taxon>
        <taxon>Embryophyta</taxon>
        <taxon>Tracheophyta</taxon>
        <taxon>Spermatophyta</taxon>
        <taxon>Magnoliopsida</taxon>
        <taxon>eudicotyledons</taxon>
        <taxon>Gunneridae</taxon>
        <taxon>Pentapetalae</taxon>
        <taxon>asterids</taxon>
        <taxon>lamiids</taxon>
        <taxon>Gentianales</taxon>
        <taxon>Rubiaceae</taxon>
        <taxon>Rubioideae</taxon>
        <taxon>Spermacoceae</taxon>
        <taxon>Hedyotis-Oldenlandia complex</taxon>
        <taxon>Oldenlandia</taxon>
    </lineage>
</organism>
<dbReference type="Proteomes" id="UP001161247">
    <property type="component" value="Chromosome 1"/>
</dbReference>
<gene>
    <name evidence="1" type="ORF">OLC1_LOCUS2560</name>
</gene>
<dbReference type="AlphaFoldDB" id="A0AAV1C5H2"/>
<accession>A0AAV1C5H2</accession>
<reference evidence="1" key="1">
    <citation type="submission" date="2023-03" db="EMBL/GenBank/DDBJ databases">
        <authorList>
            <person name="Julca I."/>
        </authorList>
    </citation>
    <scope>NUCLEOTIDE SEQUENCE</scope>
</reference>
<evidence type="ECO:0000313" key="1">
    <source>
        <dbReference type="EMBL" id="CAI9090393.1"/>
    </source>
</evidence>